<dbReference type="Proteomes" id="UP000593567">
    <property type="component" value="Unassembled WGS sequence"/>
</dbReference>
<sequence length="137" mass="15390">MLLYDVNGYIAGIQAGVGDSPASLLDIPLNEKEVEAKTKFVQGKCFYTMGMHYWYDISKDMSCDDTFPVFLLYNGGRLNGFGWAFNPDIKGTSWFEHPTKDQFGMFMKEPPTCLGKDAPVSTLHIYFTDNPVTGNFC</sequence>
<reference evidence="1" key="1">
    <citation type="submission" date="2020-06" db="EMBL/GenBank/DDBJ databases">
        <title>Draft genome of Bugula neritina, a colonial animal packing powerful symbionts and potential medicines.</title>
        <authorList>
            <person name="Rayko M."/>
        </authorList>
    </citation>
    <scope>NUCLEOTIDE SEQUENCE [LARGE SCALE GENOMIC DNA]</scope>
    <source>
        <strain evidence="1">Kwan_BN1</strain>
    </source>
</reference>
<protein>
    <submittedName>
        <fullName evidence="1">Uncharacterized protein</fullName>
    </submittedName>
</protein>
<keyword evidence="2" id="KW-1185">Reference proteome</keyword>
<organism evidence="1 2">
    <name type="scientific">Bugula neritina</name>
    <name type="common">Brown bryozoan</name>
    <name type="synonym">Sertularia neritina</name>
    <dbReference type="NCBI Taxonomy" id="10212"/>
    <lineage>
        <taxon>Eukaryota</taxon>
        <taxon>Metazoa</taxon>
        <taxon>Spiralia</taxon>
        <taxon>Lophotrochozoa</taxon>
        <taxon>Bryozoa</taxon>
        <taxon>Gymnolaemata</taxon>
        <taxon>Cheilostomatida</taxon>
        <taxon>Flustrina</taxon>
        <taxon>Buguloidea</taxon>
        <taxon>Bugulidae</taxon>
        <taxon>Bugula</taxon>
    </lineage>
</organism>
<evidence type="ECO:0000313" key="1">
    <source>
        <dbReference type="EMBL" id="KAF6035687.1"/>
    </source>
</evidence>
<dbReference type="OrthoDB" id="6042561at2759"/>
<gene>
    <name evidence="1" type="ORF">EB796_006014</name>
</gene>
<evidence type="ECO:0000313" key="2">
    <source>
        <dbReference type="Proteomes" id="UP000593567"/>
    </source>
</evidence>
<comment type="caution">
    <text evidence="1">The sequence shown here is derived from an EMBL/GenBank/DDBJ whole genome shotgun (WGS) entry which is preliminary data.</text>
</comment>
<accession>A0A7J7KBM7</accession>
<name>A0A7J7KBM7_BUGNE</name>
<dbReference type="EMBL" id="VXIV02000846">
    <property type="protein sequence ID" value="KAF6035687.1"/>
    <property type="molecule type" value="Genomic_DNA"/>
</dbReference>
<dbReference type="AlphaFoldDB" id="A0A7J7KBM7"/>
<proteinExistence type="predicted"/>